<evidence type="ECO:0000256" key="1">
    <source>
        <dbReference type="ARBA" id="ARBA00022737"/>
    </source>
</evidence>
<dbReference type="InterPro" id="IPR002110">
    <property type="entry name" value="Ankyrin_rpt"/>
</dbReference>
<feature type="region of interest" description="Disordered" evidence="5">
    <location>
        <begin position="294"/>
        <end position="347"/>
    </location>
</feature>
<dbReference type="SUPFAM" id="SSF57850">
    <property type="entry name" value="RING/U-box"/>
    <property type="match status" value="1"/>
</dbReference>
<dbReference type="SUPFAM" id="SSF48403">
    <property type="entry name" value="Ankyrin repeat"/>
    <property type="match status" value="1"/>
</dbReference>
<dbReference type="Gene3D" id="1.25.40.20">
    <property type="entry name" value="Ankyrin repeat-containing domain"/>
    <property type="match status" value="1"/>
</dbReference>
<proteinExistence type="predicted"/>
<evidence type="ECO:0000256" key="2">
    <source>
        <dbReference type="ARBA" id="ARBA00023043"/>
    </source>
</evidence>
<reference evidence="8" key="1">
    <citation type="journal article" date="2020" name="Nat. Commun.">
        <title>Genome assembly of wild tea tree DASZ reveals pedigree and selection history of tea varieties.</title>
        <authorList>
            <person name="Zhang W."/>
            <person name="Zhang Y."/>
            <person name="Qiu H."/>
            <person name="Guo Y."/>
            <person name="Wan H."/>
            <person name="Zhang X."/>
            <person name="Scossa F."/>
            <person name="Alseekh S."/>
            <person name="Zhang Q."/>
            <person name="Wang P."/>
            <person name="Xu L."/>
            <person name="Schmidt M.H."/>
            <person name="Jia X."/>
            <person name="Li D."/>
            <person name="Zhu A."/>
            <person name="Guo F."/>
            <person name="Chen W."/>
            <person name="Ni D."/>
            <person name="Usadel B."/>
            <person name="Fernie A.R."/>
            <person name="Wen W."/>
        </authorList>
    </citation>
    <scope>NUCLEOTIDE SEQUENCE [LARGE SCALE GENOMIC DNA]</scope>
    <source>
        <strain evidence="8">cv. G240</strain>
    </source>
</reference>
<comment type="caution">
    <text evidence="7">The sequence shown here is derived from an EMBL/GenBank/DDBJ whole genome shotgun (WGS) entry which is preliminary data.</text>
</comment>
<dbReference type="InterPro" id="IPR001841">
    <property type="entry name" value="Znf_RING"/>
</dbReference>
<gene>
    <name evidence="7" type="ORF">HYC85_012657</name>
</gene>
<keyword evidence="4" id="KW-0862">Zinc</keyword>
<evidence type="ECO:0000259" key="6">
    <source>
        <dbReference type="PROSITE" id="PS50089"/>
    </source>
</evidence>
<dbReference type="EMBL" id="JACBKZ010000005">
    <property type="protein sequence ID" value="KAF5950664.1"/>
    <property type="molecule type" value="Genomic_DNA"/>
</dbReference>
<keyword evidence="1" id="KW-0677">Repeat</keyword>
<dbReference type="AlphaFoldDB" id="A0A7J7HFF0"/>
<dbReference type="Pfam" id="PF13920">
    <property type="entry name" value="zf-C3HC4_3"/>
    <property type="match status" value="1"/>
</dbReference>
<dbReference type="GO" id="GO:0008270">
    <property type="term" value="F:zinc ion binding"/>
    <property type="evidence" value="ECO:0007669"/>
    <property type="project" value="UniProtKB-KW"/>
</dbReference>
<keyword evidence="4" id="KW-0863">Zinc-finger</keyword>
<feature type="compositionally biased region" description="Polar residues" evidence="5">
    <location>
        <begin position="305"/>
        <end position="319"/>
    </location>
</feature>
<protein>
    <recommendedName>
        <fullName evidence="6">RING-type domain-containing protein</fullName>
    </recommendedName>
</protein>
<feature type="domain" description="RING-type" evidence="6">
    <location>
        <begin position="417"/>
        <end position="456"/>
    </location>
</feature>
<dbReference type="InterPro" id="IPR036770">
    <property type="entry name" value="Ankyrin_rpt-contain_sf"/>
</dbReference>
<dbReference type="PROSITE" id="PS50088">
    <property type="entry name" value="ANK_REPEAT"/>
    <property type="match status" value="2"/>
</dbReference>
<dbReference type="SMART" id="SM00248">
    <property type="entry name" value="ANK"/>
    <property type="match status" value="2"/>
</dbReference>
<accession>A0A7J7HFF0</accession>
<sequence length="468" mass="50516">MGQRQSKDELVYQQVNYGNVEGIKALRRGGAGLEWVDREGMTPLIAACMNSELYNVAKTLIELGANVNAYRPGRQAGTSLHHAAKRGLEQTVKLLLSHGANALVMNDDCQTPLDVARIKGYSNVVRAIESHICLFSGWLRELYGPGFLEVLAPQLLSRKVWVVVLPCGSRNLSKPFKLELAIYPSLQDALPRIHIALWKSNLEEPKFNQSDPSVIISDNSTKTRVKLAAVNEADKQQLQWFCNACKGIPQVMHPNFPFNTQPPVVPATAPSSTEDVELAMALNASVQSVMETRPPHVDAIPSPGANASSSNHGGWSTSAAPPPKGSCSGWEIQEAGPSGNPTQHVQNQSDIPAVVQAPHEILTPPSLPSAPPIDNVVVDDGPIHYPSIDSSPIDLSSPRVENLADQADDRKEDSSSCVICLDAPVEGACIPCGHMAGCMSCLNEVKAKKWGCPVCRAKIDQVVRLYTV</sequence>
<reference evidence="7 8" key="2">
    <citation type="submission" date="2020-07" db="EMBL/GenBank/DDBJ databases">
        <title>Genome assembly of wild tea tree DASZ reveals pedigree and selection history of tea varieties.</title>
        <authorList>
            <person name="Zhang W."/>
        </authorList>
    </citation>
    <scope>NUCLEOTIDE SEQUENCE [LARGE SCALE GENOMIC DNA]</scope>
    <source>
        <strain evidence="8">cv. G240</strain>
        <tissue evidence="7">Leaf</tissue>
    </source>
</reference>
<dbReference type="PROSITE" id="PS50089">
    <property type="entry name" value="ZF_RING_2"/>
    <property type="match status" value="1"/>
</dbReference>
<evidence type="ECO:0000256" key="3">
    <source>
        <dbReference type="PROSITE-ProRule" id="PRU00023"/>
    </source>
</evidence>
<keyword evidence="4" id="KW-0479">Metal-binding</keyword>
<dbReference type="InterPro" id="IPR013083">
    <property type="entry name" value="Znf_RING/FYVE/PHD"/>
</dbReference>
<dbReference type="Proteomes" id="UP000593564">
    <property type="component" value="Unassembled WGS sequence"/>
</dbReference>
<dbReference type="InterPro" id="IPR050889">
    <property type="entry name" value="Dendritic_Spine_Reg/Scaffold"/>
</dbReference>
<dbReference type="PANTHER" id="PTHR24166">
    <property type="entry name" value="ROLLING PEBBLES, ISOFORM B"/>
    <property type="match status" value="1"/>
</dbReference>
<evidence type="ECO:0000313" key="7">
    <source>
        <dbReference type="EMBL" id="KAF5950664.1"/>
    </source>
</evidence>
<evidence type="ECO:0000313" key="8">
    <source>
        <dbReference type="Proteomes" id="UP000593564"/>
    </source>
</evidence>
<evidence type="ECO:0000256" key="5">
    <source>
        <dbReference type="SAM" id="MobiDB-lite"/>
    </source>
</evidence>
<feature type="repeat" description="ANK" evidence="3">
    <location>
        <begin position="75"/>
        <end position="107"/>
    </location>
</feature>
<organism evidence="7 8">
    <name type="scientific">Camellia sinensis</name>
    <name type="common">Tea plant</name>
    <name type="synonym">Thea sinensis</name>
    <dbReference type="NCBI Taxonomy" id="4442"/>
    <lineage>
        <taxon>Eukaryota</taxon>
        <taxon>Viridiplantae</taxon>
        <taxon>Streptophyta</taxon>
        <taxon>Embryophyta</taxon>
        <taxon>Tracheophyta</taxon>
        <taxon>Spermatophyta</taxon>
        <taxon>Magnoliopsida</taxon>
        <taxon>eudicotyledons</taxon>
        <taxon>Gunneridae</taxon>
        <taxon>Pentapetalae</taxon>
        <taxon>asterids</taxon>
        <taxon>Ericales</taxon>
        <taxon>Theaceae</taxon>
        <taxon>Camellia</taxon>
    </lineage>
</organism>
<dbReference type="Pfam" id="PF13637">
    <property type="entry name" value="Ank_4"/>
    <property type="match status" value="1"/>
</dbReference>
<dbReference type="PROSITE" id="PS50297">
    <property type="entry name" value="ANK_REP_REGION"/>
    <property type="match status" value="2"/>
</dbReference>
<evidence type="ECO:0000256" key="4">
    <source>
        <dbReference type="PROSITE-ProRule" id="PRU00175"/>
    </source>
</evidence>
<dbReference type="SMART" id="SM00184">
    <property type="entry name" value="RING"/>
    <property type="match status" value="1"/>
</dbReference>
<keyword evidence="8" id="KW-1185">Reference proteome</keyword>
<dbReference type="PANTHER" id="PTHR24166:SF45">
    <property type="entry name" value="E3 UBIQUITIN-PROTEIN LIGASE XBAT35"/>
    <property type="match status" value="1"/>
</dbReference>
<dbReference type="CDD" id="cd23129">
    <property type="entry name" value="RING-HC_XBAT35-like"/>
    <property type="match status" value="1"/>
</dbReference>
<keyword evidence="2 3" id="KW-0040">ANK repeat</keyword>
<dbReference type="Pfam" id="PF00023">
    <property type="entry name" value="Ank"/>
    <property type="match status" value="1"/>
</dbReference>
<dbReference type="Gene3D" id="3.30.40.10">
    <property type="entry name" value="Zinc/RING finger domain, C3HC4 (zinc finger)"/>
    <property type="match status" value="1"/>
</dbReference>
<name>A0A7J7HFF0_CAMSI</name>
<feature type="repeat" description="ANK" evidence="3">
    <location>
        <begin position="39"/>
        <end position="72"/>
    </location>
</feature>